<evidence type="ECO:0000256" key="11">
    <source>
        <dbReference type="SAM" id="Phobius"/>
    </source>
</evidence>
<dbReference type="InterPro" id="IPR036636">
    <property type="entry name" value="COX7C/Cox8_sf"/>
</dbReference>
<dbReference type="AlphaFoldDB" id="A0A2B7XGU4"/>
<dbReference type="PANTHER" id="PTHR13313:SF0">
    <property type="entry name" value="CYTOCHROME C OXIDASE SUBUNIT 7C, MITOCHONDRIAL"/>
    <property type="match status" value="1"/>
</dbReference>
<dbReference type="PANTHER" id="PTHR13313">
    <property type="entry name" value="CYTOCHROME C OXIDASE SUBUNIT VIIC"/>
    <property type="match status" value="1"/>
</dbReference>
<reference evidence="12 13" key="1">
    <citation type="submission" date="2017-10" db="EMBL/GenBank/DDBJ databases">
        <title>Comparative genomics in systemic dimorphic fungi from Ajellomycetaceae.</title>
        <authorList>
            <person name="Munoz J.F."/>
            <person name="Mcewen J.G."/>
            <person name="Clay O.K."/>
            <person name="Cuomo C.A."/>
        </authorList>
    </citation>
    <scope>NUCLEOTIDE SEQUENCE [LARGE SCALE GENOMIC DNA]</scope>
    <source>
        <strain evidence="12 13">UAMH130</strain>
    </source>
</reference>
<gene>
    <name evidence="12" type="ORF">GX51_01587</name>
</gene>
<keyword evidence="6" id="KW-0809">Transit peptide</keyword>
<sequence>MSRENIHLLSHPRIFLGPKQASAIWTSNHPDDEFRKTFLSLRDHQETIQVNSTSTSLFKMLAQSATRARMASTVARRGFHTSRPQMASPFHYPEGPRSNLPFNPLTKHFAFRYWTFMGVGFGLPFAIAGKIIATNLSLP</sequence>
<accession>A0A2B7XGU4</accession>
<evidence type="ECO:0000256" key="1">
    <source>
        <dbReference type="ARBA" id="ARBA00004434"/>
    </source>
</evidence>
<evidence type="ECO:0000256" key="5">
    <source>
        <dbReference type="ARBA" id="ARBA00022792"/>
    </source>
</evidence>
<comment type="pathway">
    <text evidence="2">Energy metabolism; oxidative phosphorylation.</text>
</comment>
<evidence type="ECO:0000256" key="4">
    <source>
        <dbReference type="ARBA" id="ARBA00022692"/>
    </source>
</evidence>
<evidence type="ECO:0000256" key="10">
    <source>
        <dbReference type="ARBA" id="ARBA00071004"/>
    </source>
</evidence>
<proteinExistence type="inferred from homology"/>
<protein>
    <recommendedName>
        <fullName evidence="10">Cytochrome c oxidase subunit 8, mitochondrial</fullName>
    </recommendedName>
</protein>
<dbReference type="GO" id="GO:0006123">
    <property type="term" value="P:mitochondrial electron transport, cytochrome c to oxygen"/>
    <property type="evidence" value="ECO:0007669"/>
    <property type="project" value="InterPro"/>
</dbReference>
<comment type="subcellular location">
    <subcellularLocation>
        <location evidence="1">Mitochondrion inner membrane</location>
        <topology evidence="1">Single-pass membrane protein</topology>
    </subcellularLocation>
</comment>
<evidence type="ECO:0000313" key="12">
    <source>
        <dbReference type="EMBL" id="PGH07877.1"/>
    </source>
</evidence>
<keyword evidence="5" id="KW-0999">Mitochondrion inner membrane</keyword>
<evidence type="ECO:0000256" key="9">
    <source>
        <dbReference type="ARBA" id="ARBA00023136"/>
    </source>
</evidence>
<dbReference type="UniPathway" id="UPA00705"/>
<keyword evidence="8" id="KW-0496">Mitochondrion</keyword>
<dbReference type="EMBL" id="PDNC01000012">
    <property type="protein sequence ID" value="PGH07877.1"/>
    <property type="molecule type" value="Genomic_DNA"/>
</dbReference>
<name>A0A2B7XGU4_9EURO</name>
<feature type="transmembrane region" description="Helical" evidence="11">
    <location>
        <begin position="113"/>
        <end position="133"/>
    </location>
</feature>
<evidence type="ECO:0000256" key="3">
    <source>
        <dbReference type="ARBA" id="ARBA00010514"/>
    </source>
</evidence>
<dbReference type="STRING" id="2060905.A0A2B7XGU4"/>
<dbReference type="Proteomes" id="UP000224080">
    <property type="component" value="Unassembled WGS sequence"/>
</dbReference>
<comment type="caution">
    <text evidence="12">The sequence shown here is derived from an EMBL/GenBank/DDBJ whole genome shotgun (WGS) entry which is preliminary data.</text>
</comment>
<dbReference type="Pfam" id="PF02935">
    <property type="entry name" value="COX7C"/>
    <property type="match status" value="1"/>
</dbReference>
<keyword evidence="9 11" id="KW-0472">Membrane</keyword>
<keyword evidence="7 11" id="KW-1133">Transmembrane helix</keyword>
<evidence type="ECO:0000256" key="6">
    <source>
        <dbReference type="ARBA" id="ARBA00022946"/>
    </source>
</evidence>
<dbReference type="GO" id="GO:0005743">
    <property type="term" value="C:mitochondrial inner membrane"/>
    <property type="evidence" value="ECO:0007669"/>
    <property type="project" value="UniProtKB-SubCell"/>
</dbReference>
<dbReference type="FunFam" id="4.10.49.10:FF:000001">
    <property type="entry name" value="Cytochrome c oxidase subunit 7C"/>
    <property type="match status" value="1"/>
</dbReference>
<dbReference type="Gene3D" id="4.10.49.10">
    <property type="entry name" value="Cytochrome c oxidase subunit VIIc"/>
    <property type="match status" value="1"/>
</dbReference>
<dbReference type="InterPro" id="IPR004202">
    <property type="entry name" value="COX7C/Cox8"/>
</dbReference>
<keyword evidence="13" id="KW-1185">Reference proteome</keyword>
<dbReference type="OrthoDB" id="9974841at2759"/>
<evidence type="ECO:0000256" key="7">
    <source>
        <dbReference type="ARBA" id="ARBA00022989"/>
    </source>
</evidence>
<evidence type="ECO:0000256" key="8">
    <source>
        <dbReference type="ARBA" id="ARBA00023128"/>
    </source>
</evidence>
<evidence type="ECO:0000256" key="2">
    <source>
        <dbReference type="ARBA" id="ARBA00004673"/>
    </source>
</evidence>
<evidence type="ECO:0000313" key="13">
    <source>
        <dbReference type="Proteomes" id="UP000224080"/>
    </source>
</evidence>
<organism evidence="12 13">
    <name type="scientific">Blastomyces parvus</name>
    <dbReference type="NCBI Taxonomy" id="2060905"/>
    <lineage>
        <taxon>Eukaryota</taxon>
        <taxon>Fungi</taxon>
        <taxon>Dikarya</taxon>
        <taxon>Ascomycota</taxon>
        <taxon>Pezizomycotina</taxon>
        <taxon>Eurotiomycetes</taxon>
        <taxon>Eurotiomycetidae</taxon>
        <taxon>Onygenales</taxon>
        <taxon>Ajellomycetaceae</taxon>
        <taxon>Blastomyces</taxon>
    </lineage>
</organism>
<dbReference type="GO" id="GO:0045277">
    <property type="term" value="C:respiratory chain complex IV"/>
    <property type="evidence" value="ECO:0007669"/>
    <property type="project" value="InterPro"/>
</dbReference>
<keyword evidence="4 11" id="KW-0812">Transmembrane</keyword>
<comment type="similarity">
    <text evidence="3">Belongs to the cytochrome c oxidase VIIc family.</text>
</comment>